<dbReference type="Gene3D" id="3.30.420.10">
    <property type="entry name" value="Ribonuclease H-like superfamily/Ribonuclease H"/>
    <property type="match status" value="1"/>
</dbReference>
<proteinExistence type="inferred from homology"/>
<keyword evidence="10" id="KW-1185">Reference proteome</keyword>
<dbReference type="AlphaFoldDB" id="A0A4C1WYS1"/>
<evidence type="ECO:0000256" key="5">
    <source>
        <dbReference type="ARBA" id="ARBA00022839"/>
    </source>
</evidence>
<organism evidence="9 10">
    <name type="scientific">Eumeta variegata</name>
    <name type="common">Bagworm moth</name>
    <name type="synonym">Eumeta japonica</name>
    <dbReference type="NCBI Taxonomy" id="151549"/>
    <lineage>
        <taxon>Eukaryota</taxon>
        <taxon>Metazoa</taxon>
        <taxon>Ecdysozoa</taxon>
        <taxon>Arthropoda</taxon>
        <taxon>Hexapoda</taxon>
        <taxon>Insecta</taxon>
        <taxon>Pterygota</taxon>
        <taxon>Neoptera</taxon>
        <taxon>Endopterygota</taxon>
        <taxon>Lepidoptera</taxon>
        <taxon>Glossata</taxon>
        <taxon>Ditrysia</taxon>
        <taxon>Tineoidea</taxon>
        <taxon>Psychidae</taxon>
        <taxon>Oiketicinae</taxon>
        <taxon>Eumeta</taxon>
    </lineage>
</organism>
<gene>
    <name evidence="9" type="primary">TREX2</name>
    <name evidence="9" type="ORF">EVAR_42704_1</name>
</gene>
<evidence type="ECO:0000256" key="1">
    <source>
        <dbReference type="ARBA" id="ARBA00001946"/>
    </source>
</evidence>
<dbReference type="STRING" id="151549.A0A4C1WYS1"/>
<evidence type="ECO:0000313" key="9">
    <source>
        <dbReference type="EMBL" id="GBP56511.1"/>
    </source>
</evidence>
<comment type="caution">
    <text evidence="9">The sequence shown here is derived from an EMBL/GenBank/DDBJ whole genome shotgun (WGS) entry which is preliminary data.</text>
</comment>
<comment type="cofactor">
    <cofactor evidence="1">
        <name>Mg(2+)</name>
        <dbReference type="ChEBI" id="CHEBI:18420"/>
    </cofactor>
</comment>
<dbReference type="InterPro" id="IPR013520">
    <property type="entry name" value="Ribonucl_H"/>
</dbReference>
<protein>
    <submittedName>
        <fullName evidence="9">Three prime repair exonuclease 2</fullName>
    </submittedName>
</protein>
<dbReference type="InterPro" id="IPR040393">
    <property type="entry name" value="TREX1/2"/>
</dbReference>
<comment type="similarity">
    <text evidence="7">Belongs to the exonuclease superfamily. TREX family.</text>
</comment>
<name>A0A4C1WYS1_EUMVA</name>
<dbReference type="SMART" id="SM00479">
    <property type="entry name" value="EXOIII"/>
    <property type="match status" value="1"/>
</dbReference>
<evidence type="ECO:0000313" key="10">
    <source>
        <dbReference type="Proteomes" id="UP000299102"/>
    </source>
</evidence>
<dbReference type="InterPro" id="IPR036397">
    <property type="entry name" value="RNaseH_sf"/>
</dbReference>
<dbReference type="GO" id="GO:0005737">
    <property type="term" value="C:cytoplasm"/>
    <property type="evidence" value="ECO:0007669"/>
    <property type="project" value="TreeGrafter"/>
</dbReference>
<reference evidence="9 10" key="1">
    <citation type="journal article" date="2019" name="Commun. Biol.">
        <title>The bagworm genome reveals a unique fibroin gene that provides high tensile strength.</title>
        <authorList>
            <person name="Kono N."/>
            <person name="Nakamura H."/>
            <person name="Ohtoshi R."/>
            <person name="Tomita M."/>
            <person name="Numata K."/>
            <person name="Arakawa K."/>
        </authorList>
    </citation>
    <scope>NUCLEOTIDE SEQUENCE [LARGE SCALE GENOMIC DNA]</scope>
</reference>
<evidence type="ECO:0000256" key="3">
    <source>
        <dbReference type="ARBA" id="ARBA00022723"/>
    </source>
</evidence>
<accession>A0A4C1WYS1</accession>
<dbReference type="GO" id="GO:0006308">
    <property type="term" value="P:DNA catabolic process"/>
    <property type="evidence" value="ECO:0007669"/>
    <property type="project" value="TreeGrafter"/>
</dbReference>
<keyword evidence="4" id="KW-0378">Hydrolase</keyword>
<keyword evidence="3" id="KW-0479">Metal-binding</keyword>
<sequence length="298" mass="33952">MPPITTFVFFDIETTGLPHLEKNQTKITELSMVAASKDDILNTSLGYVPKVTKLSLLFNPERRIHPDAVKMNGLSNNILKSEPIFREKFDTINSFLLTLAKPVCLIAHNGNNFDYKILLAECNDGNLNLSLDLLCYDSIVAFRNILGGTNISFETLSKKIDEKDNVDATVDVWPELDLSIEDIEQLDLSVTETLNDEQKKKKTRRKKASHKKLTKKLEERNNLISTLFTKSDNQCNRNSFKLAHLYKRLLNKSPENCHRAEADCFMLLECVVALKTEFIKLAESESILLNDIQALIRY</sequence>
<dbReference type="SUPFAM" id="SSF53098">
    <property type="entry name" value="Ribonuclease H-like"/>
    <property type="match status" value="1"/>
</dbReference>
<evidence type="ECO:0000256" key="4">
    <source>
        <dbReference type="ARBA" id="ARBA00022801"/>
    </source>
</evidence>
<dbReference type="EMBL" id="BGZK01000694">
    <property type="protein sequence ID" value="GBP56511.1"/>
    <property type="molecule type" value="Genomic_DNA"/>
</dbReference>
<dbReference type="PANTHER" id="PTHR13058">
    <property type="entry name" value="THREE PRIME REPAIR EXONUCLEASE 1, 2"/>
    <property type="match status" value="1"/>
</dbReference>
<dbReference type="GO" id="GO:0003676">
    <property type="term" value="F:nucleic acid binding"/>
    <property type="evidence" value="ECO:0007669"/>
    <property type="project" value="InterPro"/>
</dbReference>
<dbReference type="Proteomes" id="UP000299102">
    <property type="component" value="Unassembled WGS sequence"/>
</dbReference>
<evidence type="ECO:0000256" key="6">
    <source>
        <dbReference type="ARBA" id="ARBA00022842"/>
    </source>
</evidence>
<evidence type="ECO:0000256" key="7">
    <source>
        <dbReference type="ARBA" id="ARBA00025769"/>
    </source>
</evidence>
<keyword evidence="6" id="KW-0460">Magnesium</keyword>
<dbReference type="Pfam" id="PF00929">
    <property type="entry name" value="RNase_T"/>
    <property type="match status" value="1"/>
</dbReference>
<dbReference type="InterPro" id="IPR012337">
    <property type="entry name" value="RNaseH-like_sf"/>
</dbReference>
<evidence type="ECO:0000256" key="2">
    <source>
        <dbReference type="ARBA" id="ARBA00022722"/>
    </source>
</evidence>
<feature type="domain" description="Exonuclease" evidence="8">
    <location>
        <begin position="6"/>
        <end position="280"/>
    </location>
</feature>
<keyword evidence="5 9" id="KW-0269">Exonuclease</keyword>
<keyword evidence="2" id="KW-0540">Nuclease</keyword>
<dbReference type="GO" id="GO:0046872">
    <property type="term" value="F:metal ion binding"/>
    <property type="evidence" value="ECO:0007669"/>
    <property type="project" value="UniProtKB-KW"/>
</dbReference>
<dbReference type="GO" id="GO:0008296">
    <property type="term" value="F:3'-5'-DNA exonuclease activity"/>
    <property type="evidence" value="ECO:0007669"/>
    <property type="project" value="TreeGrafter"/>
</dbReference>
<dbReference type="OrthoDB" id="10250935at2759"/>
<dbReference type="PANTHER" id="PTHR13058:SF19">
    <property type="entry name" value="LD40940P"/>
    <property type="match status" value="1"/>
</dbReference>
<evidence type="ECO:0000259" key="8">
    <source>
        <dbReference type="SMART" id="SM00479"/>
    </source>
</evidence>